<dbReference type="AlphaFoldDB" id="A0A291C2S4"/>
<protein>
    <submittedName>
        <fullName evidence="1">Conotoxin</fullName>
    </submittedName>
</protein>
<evidence type="ECO:0000313" key="1">
    <source>
        <dbReference type="EMBL" id="ATF27752.1"/>
    </source>
</evidence>
<sequence length="40" mass="4654">MAFVFSSGRFSFKSSTIKACVFICNYRLVCLMRRNNAKQK</sequence>
<reference evidence="1" key="1">
    <citation type="journal article" date="2017" name="Genome Biol. Evol.">
        <title>Divergence of the Venom Exogene Repertoire in Two Sister Species of Turriconus.</title>
        <authorList>
            <person name="Li Q."/>
            <person name="Barghi N."/>
            <person name="Lu A."/>
            <person name="Fedosov A.E."/>
            <person name="Bandyopadhyay P.K."/>
            <person name="Lluisma A.O."/>
            <person name="Concepcion G.P."/>
            <person name="Yandell M."/>
            <person name="Olivera B.M."/>
            <person name="Safavi-Hemami H."/>
        </authorList>
    </citation>
    <scope>NUCLEOTIDE SEQUENCE</scope>
    <source>
        <strain evidence="1">P_Ps9.17</strain>
    </source>
</reference>
<dbReference type="EMBL" id="MF576918">
    <property type="protein sequence ID" value="ATF27752.1"/>
    <property type="molecule type" value="mRNA"/>
</dbReference>
<name>A0A291C2S4_CONPC</name>
<reference evidence="1" key="2">
    <citation type="submission" date="2017-07" db="EMBL/GenBank/DDBJ databases">
        <authorList>
            <person name="Sun Z.S."/>
            <person name="Albrecht U."/>
            <person name="Echele G."/>
            <person name="Lee C.C."/>
        </authorList>
    </citation>
    <scope>NUCLEOTIDE SEQUENCE</scope>
    <source>
        <strain evidence="1">P_Ps9.17</strain>
    </source>
</reference>
<organism evidence="1">
    <name type="scientific">Conus praecellens</name>
    <name type="common">Admirable cone</name>
    <dbReference type="NCBI Taxonomy" id="128530"/>
    <lineage>
        <taxon>Eukaryota</taxon>
        <taxon>Metazoa</taxon>
        <taxon>Spiralia</taxon>
        <taxon>Lophotrochozoa</taxon>
        <taxon>Mollusca</taxon>
        <taxon>Gastropoda</taxon>
        <taxon>Caenogastropoda</taxon>
        <taxon>Neogastropoda</taxon>
        <taxon>Conoidea</taxon>
        <taxon>Conidae</taxon>
        <taxon>Conus</taxon>
        <taxon>Turriconus</taxon>
    </lineage>
</organism>
<accession>A0A291C2S4</accession>
<proteinExistence type="evidence at transcript level"/>